<evidence type="ECO:0000313" key="1">
    <source>
        <dbReference type="EMBL" id="KAJ5284438.1"/>
    </source>
</evidence>
<protein>
    <submittedName>
        <fullName evidence="1">Uncharacterized protein</fullName>
    </submittedName>
</protein>
<proteinExistence type="predicted"/>
<dbReference type="EMBL" id="JAPVEB010000001">
    <property type="protein sequence ID" value="KAJ5284438.1"/>
    <property type="molecule type" value="Genomic_DNA"/>
</dbReference>
<sequence>MEALPYVDPPVSWHSDTGTIYFIGYFHGINAKPKDRNNIKIGPAFLACYGLAKPSSDEWLNKDWNGDTTGWEM</sequence>
<comment type="caution">
    <text evidence="1">The sequence shown here is derived from an EMBL/GenBank/DDBJ whole genome shotgun (WGS) entry which is preliminary data.</text>
</comment>
<dbReference type="Proteomes" id="UP001220256">
    <property type="component" value="Unassembled WGS sequence"/>
</dbReference>
<name>A0ABQ8WZN3_PENCH</name>
<reference evidence="1 2" key="1">
    <citation type="journal article" date="2023" name="IMA Fungus">
        <title>Comparative genomic study of the Penicillium genus elucidates a diverse pangenome and 15 lateral gene transfer events.</title>
        <authorList>
            <person name="Petersen C."/>
            <person name="Sorensen T."/>
            <person name="Nielsen M.R."/>
            <person name="Sondergaard T.E."/>
            <person name="Sorensen J.L."/>
            <person name="Fitzpatrick D.A."/>
            <person name="Frisvad J.C."/>
            <person name="Nielsen K.L."/>
        </authorList>
    </citation>
    <scope>NUCLEOTIDE SEQUENCE [LARGE SCALE GENOMIC DNA]</scope>
    <source>
        <strain evidence="1 2">IBT 3361</strain>
    </source>
</reference>
<evidence type="ECO:0000313" key="2">
    <source>
        <dbReference type="Proteomes" id="UP001220256"/>
    </source>
</evidence>
<accession>A0ABQ8WZN3</accession>
<gene>
    <name evidence="1" type="ORF">N7505_002418</name>
</gene>
<keyword evidence="2" id="KW-1185">Reference proteome</keyword>
<organism evidence="1 2">
    <name type="scientific">Penicillium chrysogenum</name>
    <name type="common">Penicillium notatum</name>
    <dbReference type="NCBI Taxonomy" id="5076"/>
    <lineage>
        <taxon>Eukaryota</taxon>
        <taxon>Fungi</taxon>
        <taxon>Dikarya</taxon>
        <taxon>Ascomycota</taxon>
        <taxon>Pezizomycotina</taxon>
        <taxon>Eurotiomycetes</taxon>
        <taxon>Eurotiomycetidae</taxon>
        <taxon>Eurotiales</taxon>
        <taxon>Aspergillaceae</taxon>
        <taxon>Penicillium</taxon>
        <taxon>Penicillium chrysogenum species complex</taxon>
    </lineage>
</organism>